<dbReference type="EMBL" id="BK032514">
    <property type="protein sequence ID" value="DAF45591.1"/>
    <property type="molecule type" value="Genomic_DNA"/>
</dbReference>
<proteinExistence type="predicted"/>
<organism evidence="1">
    <name type="scientific">Siphoviridae sp. ctBLh2</name>
    <dbReference type="NCBI Taxonomy" id="2827803"/>
    <lineage>
        <taxon>Viruses</taxon>
        <taxon>Duplodnaviria</taxon>
        <taxon>Heunggongvirae</taxon>
        <taxon>Uroviricota</taxon>
        <taxon>Caudoviricetes</taxon>
    </lineage>
</organism>
<name>A0A8S5S4H1_9CAUD</name>
<reference evidence="1" key="1">
    <citation type="journal article" date="2021" name="Proc. Natl. Acad. Sci. U.S.A.">
        <title>A Catalog of Tens of Thousands of Viruses from Human Metagenomes Reveals Hidden Associations with Chronic Diseases.</title>
        <authorList>
            <person name="Tisza M.J."/>
            <person name="Buck C.B."/>
        </authorList>
    </citation>
    <scope>NUCLEOTIDE SEQUENCE</scope>
    <source>
        <strain evidence="1">CtBLh2</strain>
    </source>
</reference>
<accession>A0A8S5S4H1</accession>
<protein>
    <submittedName>
        <fullName evidence="1">Uncharacterized protein</fullName>
    </submittedName>
</protein>
<evidence type="ECO:0000313" key="1">
    <source>
        <dbReference type="EMBL" id="DAF45591.1"/>
    </source>
</evidence>
<sequence length="39" mass="4157">MRCCSASAKVFMASFSGMDVSGYLSRHETVPKTTASIAK</sequence>